<reference evidence="2" key="1">
    <citation type="submission" date="2020-05" db="EMBL/GenBank/DDBJ databases">
        <authorList>
            <person name="Chiriac C."/>
            <person name="Salcher M."/>
            <person name="Ghai R."/>
            <person name="Kavagutti S V."/>
        </authorList>
    </citation>
    <scope>NUCLEOTIDE SEQUENCE</scope>
</reference>
<evidence type="ECO:0000313" key="2">
    <source>
        <dbReference type="EMBL" id="CAB4173127.1"/>
    </source>
</evidence>
<protein>
    <submittedName>
        <fullName evidence="2">Uncharacterized protein</fullName>
    </submittedName>
</protein>
<organism evidence="2">
    <name type="scientific">uncultured Caudovirales phage</name>
    <dbReference type="NCBI Taxonomy" id="2100421"/>
    <lineage>
        <taxon>Viruses</taxon>
        <taxon>Duplodnaviria</taxon>
        <taxon>Heunggongvirae</taxon>
        <taxon>Uroviricota</taxon>
        <taxon>Caudoviricetes</taxon>
        <taxon>Peduoviridae</taxon>
        <taxon>Maltschvirus</taxon>
        <taxon>Maltschvirus maltsch</taxon>
    </lineage>
</organism>
<sequence length="119" mass="13981">MKDNPIQLEYLKSVLLAQLLLEANESLFFTTQYKQTIKNLINRLNAELEEVVFEEYTNIYKTDPEMTTNILRAIEDIITKLQTSTIDELVMINSVVDKYKENKEWFLQNANAEFLRIDG</sequence>
<dbReference type="EMBL" id="LR796320">
    <property type="protein sequence ID" value="CAB4136494.1"/>
    <property type="molecule type" value="Genomic_DNA"/>
</dbReference>
<dbReference type="EMBL" id="LR796897">
    <property type="protein sequence ID" value="CAB4173127.1"/>
    <property type="molecule type" value="Genomic_DNA"/>
</dbReference>
<accession>A0A6J5PQ54</accession>
<evidence type="ECO:0000313" key="1">
    <source>
        <dbReference type="EMBL" id="CAB4136494.1"/>
    </source>
</evidence>
<gene>
    <name evidence="1" type="ORF">UFOVP309_18</name>
    <name evidence="2" type="ORF">UFOVP946_25</name>
</gene>
<name>A0A6J5PQ54_9CAUD</name>
<proteinExistence type="predicted"/>